<comment type="similarity">
    <text evidence="6">Belongs to the class I-like SAM-binding methyltransferase superfamily. C5-methyltransferase family.</text>
</comment>
<dbReference type="Gene3D" id="3.40.50.150">
    <property type="entry name" value="Vaccinia Virus protein VP39"/>
    <property type="match status" value="1"/>
</dbReference>
<evidence type="ECO:0000256" key="6">
    <source>
        <dbReference type="PROSITE-ProRule" id="PRU01016"/>
    </source>
</evidence>
<dbReference type="GO" id="GO:0032259">
    <property type="term" value="P:methylation"/>
    <property type="evidence" value="ECO:0007669"/>
    <property type="project" value="UniProtKB-KW"/>
</dbReference>
<dbReference type="EC" id="2.1.1.37" evidence="1"/>
<dbReference type="InterPro" id="IPR001525">
    <property type="entry name" value="C5_MeTfrase"/>
</dbReference>
<sequence>MFTVTDLFCGAGGSGLGATAVPGVELVMAANHSSRAIETHAANFPGCEHDCADISQVEPRRYRRTNILWASPECTNHSIAKGRKRVSVQPSLFDEPVPDHVAERSRATMWDVPRFAEVHRYDAVIVENVVDAAKWAPFRAWLLAMDSYGYDHKIVSLNSMHAPAIAAPRAPQSRDRMYVVFWRKGNPAPQLDIRPKAWCPTCDREVRAIQAWKGAARVGRYRQQYLYRCPSATCRHQIVEPYVLPAAAAIDWSLPGQRIGDRDKPLSAKTLARIRAGMLRYATPQLVTAGGSWNDTSYPTSQPFRTRTTREAEGLIVPLEGRDGKEARHTGEPFRTQTTRHQDALVVPHYGTATTAGPASDPIGTLTTRDRYGLAFIAELRGGGSTARDVREPLATVCASGNHHMLVHQRPDPRHHRAGLDLARFAVGTDGTTHDRGDLPPAVENASFRMLTVAEIQAAMAFTPDYVITGNKREQVRQLGNGVTPPAAEWLVRSVVASLDTTVHDTLEAA</sequence>
<dbReference type="RefSeq" id="WP_237335758.1">
    <property type="nucleotide sequence ID" value="NZ_BAABCM010000009.1"/>
</dbReference>
<keyword evidence="2 6" id="KW-0489">Methyltransferase</keyword>
<evidence type="ECO:0000313" key="7">
    <source>
        <dbReference type="EMBL" id="GAA3831513.1"/>
    </source>
</evidence>
<keyword evidence="3 6" id="KW-0808">Transferase</keyword>
<dbReference type="Gene3D" id="3.90.120.10">
    <property type="entry name" value="DNA Methylase, subunit A, domain 2"/>
    <property type="match status" value="1"/>
</dbReference>
<evidence type="ECO:0000256" key="3">
    <source>
        <dbReference type="ARBA" id="ARBA00022679"/>
    </source>
</evidence>
<reference evidence="8" key="1">
    <citation type="journal article" date="2019" name="Int. J. Syst. Evol. Microbiol.">
        <title>The Global Catalogue of Microorganisms (GCM) 10K type strain sequencing project: providing services to taxonomists for standard genome sequencing and annotation.</title>
        <authorList>
            <consortium name="The Broad Institute Genomics Platform"/>
            <consortium name="The Broad Institute Genome Sequencing Center for Infectious Disease"/>
            <person name="Wu L."/>
            <person name="Ma J."/>
        </authorList>
    </citation>
    <scope>NUCLEOTIDE SEQUENCE [LARGE SCALE GENOMIC DNA]</scope>
    <source>
        <strain evidence="8">JCM 17017</strain>
    </source>
</reference>
<dbReference type="PROSITE" id="PS51679">
    <property type="entry name" value="SAM_MT_C5"/>
    <property type="match status" value="1"/>
</dbReference>
<keyword evidence="5" id="KW-0680">Restriction system</keyword>
<dbReference type="GO" id="GO:0008168">
    <property type="term" value="F:methyltransferase activity"/>
    <property type="evidence" value="ECO:0007669"/>
    <property type="project" value="UniProtKB-KW"/>
</dbReference>
<dbReference type="Pfam" id="PF00145">
    <property type="entry name" value="DNA_methylase"/>
    <property type="match status" value="1"/>
</dbReference>
<proteinExistence type="inferred from homology"/>
<dbReference type="InterPro" id="IPR050750">
    <property type="entry name" value="C5-MTase"/>
</dbReference>
<protein>
    <recommendedName>
        <fullName evidence="1">DNA (cytosine-5-)-methyltransferase</fullName>
        <ecNumber evidence="1">2.1.1.37</ecNumber>
    </recommendedName>
</protein>
<dbReference type="Proteomes" id="UP001501624">
    <property type="component" value="Unassembled WGS sequence"/>
</dbReference>
<accession>A0ABP7J0Y8</accession>
<dbReference type="PANTHER" id="PTHR46098">
    <property type="entry name" value="TRNA (CYTOSINE(38)-C(5))-METHYLTRANSFERASE"/>
    <property type="match status" value="1"/>
</dbReference>
<dbReference type="InterPro" id="IPR029063">
    <property type="entry name" value="SAM-dependent_MTases_sf"/>
</dbReference>
<evidence type="ECO:0000256" key="1">
    <source>
        <dbReference type="ARBA" id="ARBA00011975"/>
    </source>
</evidence>
<comment type="caution">
    <text evidence="7">The sequence shown here is derived from an EMBL/GenBank/DDBJ whole genome shotgun (WGS) entry which is preliminary data.</text>
</comment>
<dbReference type="EMBL" id="BAABCM010000009">
    <property type="protein sequence ID" value="GAA3831513.1"/>
    <property type="molecule type" value="Genomic_DNA"/>
</dbReference>
<name>A0ABP7J0Y8_9PSEU</name>
<evidence type="ECO:0000256" key="5">
    <source>
        <dbReference type="ARBA" id="ARBA00022747"/>
    </source>
</evidence>
<evidence type="ECO:0000256" key="2">
    <source>
        <dbReference type="ARBA" id="ARBA00022603"/>
    </source>
</evidence>
<dbReference type="SUPFAM" id="SSF53335">
    <property type="entry name" value="S-adenosyl-L-methionine-dependent methyltransferases"/>
    <property type="match status" value="1"/>
</dbReference>
<organism evidence="7 8">
    <name type="scientific">Amycolatopsis tucumanensis</name>
    <dbReference type="NCBI Taxonomy" id="401106"/>
    <lineage>
        <taxon>Bacteria</taxon>
        <taxon>Bacillati</taxon>
        <taxon>Actinomycetota</taxon>
        <taxon>Actinomycetes</taxon>
        <taxon>Pseudonocardiales</taxon>
        <taxon>Pseudonocardiaceae</taxon>
        <taxon>Amycolatopsis</taxon>
    </lineage>
</organism>
<feature type="active site" evidence="6">
    <location>
        <position position="74"/>
    </location>
</feature>
<dbReference type="PANTHER" id="PTHR46098:SF1">
    <property type="entry name" value="TRNA (CYTOSINE(38)-C(5))-METHYLTRANSFERASE"/>
    <property type="match status" value="1"/>
</dbReference>
<gene>
    <name evidence="7" type="ORF">GCM10022380_57610</name>
</gene>
<keyword evidence="4 6" id="KW-0949">S-adenosyl-L-methionine</keyword>
<evidence type="ECO:0000256" key="4">
    <source>
        <dbReference type="ARBA" id="ARBA00022691"/>
    </source>
</evidence>
<keyword evidence="8" id="KW-1185">Reference proteome</keyword>
<evidence type="ECO:0000313" key="8">
    <source>
        <dbReference type="Proteomes" id="UP001501624"/>
    </source>
</evidence>